<dbReference type="KEGG" id="sla:SERLADRAFT_477939"/>
<dbReference type="RefSeq" id="XP_007323145.1">
    <property type="nucleotide sequence ID" value="XM_007323083.1"/>
</dbReference>
<feature type="signal peptide" evidence="1">
    <location>
        <begin position="1"/>
        <end position="18"/>
    </location>
</feature>
<proteinExistence type="predicted"/>
<sequence>MFTSMLSVFTFLIATTNASPFVLPRDASDTDSCQSLKNACNANVTDLSHFYNDTACVLFTVCSAPPQVPSAVLFQNGAPADQPRMNESFFMTMSGGQDYMSQQAFIDAYYGQISITPNGTYPSTVDDVIAHWENIAAWTGYCDTLNVPYSNFADWLEYSSVPGVCPAVASCNATIANETLPCVPQPITDNGSCSEVASECVFWVADGLFQNEYCVLSSFCYAEASTDVLLQHLYPSYVSDHPTTASEARLSQAVFYNITGGAQTMSEQNVIDAYYGALTGTWIDLGGPFGAETPGKSNNNGPYPTSTDYVSNFWGIISAWTGFCDTKEIPYDNLADYLSYAATSGYHPAAC</sequence>
<dbReference type="AlphaFoldDB" id="F8P9S1"/>
<name>F8P9S1_SERL9</name>
<evidence type="ECO:0000313" key="2">
    <source>
        <dbReference type="EMBL" id="EGO20400.1"/>
    </source>
</evidence>
<accession>F8P9S1</accession>
<keyword evidence="1" id="KW-0732">Signal</keyword>
<dbReference type="EMBL" id="GL945441">
    <property type="protein sequence ID" value="EGO20400.1"/>
    <property type="molecule type" value="Genomic_DNA"/>
</dbReference>
<evidence type="ECO:0000256" key="1">
    <source>
        <dbReference type="SAM" id="SignalP"/>
    </source>
</evidence>
<organism>
    <name type="scientific">Serpula lacrymans var. lacrymans (strain S7.9)</name>
    <name type="common">Dry rot fungus</name>
    <dbReference type="NCBI Taxonomy" id="578457"/>
    <lineage>
        <taxon>Eukaryota</taxon>
        <taxon>Fungi</taxon>
        <taxon>Dikarya</taxon>
        <taxon>Basidiomycota</taxon>
        <taxon>Agaricomycotina</taxon>
        <taxon>Agaricomycetes</taxon>
        <taxon>Agaricomycetidae</taxon>
        <taxon>Boletales</taxon>
        <taxon>Coniophorineae</taxon>
        <taxon>Serpulaceae</taxon>
        <taxon>Serpula</taxon>
    </lineage>
</organism>
<dbReference type="GeneID" id="18821097"/>
<dbReference type="OrthoDB" id="2734890at2759"/>
<protein>
    <submittedName>
        <fullName evidence="2">Uncharacterized protein</fullName>
    </submittedName>
</protein>
<gene>
    <name evidence="2" type="ORF">SERLADRAFT_477939</name>
</gene>
<feature type="chain" id="PRO_5003381959" evidence="1">
    <location>
        <begin position="19"/>
        <end position="351"/>
    </location>
</feature>
<dbReference type="HOGENOM" id="CLU_043432_0_0_1"/>
<reference evidence="2" key="1">
    <citation type="submission" date="2011-04" db="EMBL/GenBank/DDBJ databases">
        <title>Evolution of plant cell wall degrading machinery underlies the functional diversity of forest fungi.</title>
        <authorList>
            <consortium name="US DOE Joint Genome Institute (JGI-PGF)"/>
            <person name="Eastwood D.C."/>
            <person name="Floudas D."/>
            <person name="Binder M."/>
            <person name="Majcherczyk A."/>
            <person name="Schneider P."/>
            <person name="Aerts A."/>
            <person name="Asiegbu F.O."/>
            <person name="Baker S.E."/>
            <person name="Barry K."/>
            <person name="Bendiksby M."/>
            <person name="Blumentritt M."/>
            <person name="Coutinho P.M."/>
            <person name="Cullen D."/>
            <person name="Cullen D."/>
            <person name="Gathman A."/>
            <person name="Goodell B."/>
            <person name="Henrissat B."/>
            <person name="Ihrmark K."/>
            <person name="Kauserud H."/>
            <person name="Kohler A."/>
            <person name="LaButti K."/>
            <person name="Lapidus A."/>
            <person name="Lavin J.L."/>
            <person name="Lee Y.-H."/>
            <person name="Lindquist E."/>
            <person name="Lilly W."/>
            <person name="Lucas S."/>
            <person name="Morin E."/>
            <person name="Murat C."/>
            <person name="Oguiza J.A."/>
            <person name="Park J."/>
            <person name="Pisabarro A.G."/>
            <person name="Riley R."/>
            <person name="Rosling A."/>
            <person name="Salamov A."/>
            <person name="Schmidt O."/>
            <person name="Schmutz J."/>
            <person name="Skrede I."/>
            <person name="Stenlid J."/>
            <person name="Wiebenga A."/>
            <person name="Xie X."/>
            <person name="Kues U."/>
            <person name="Hibbett D.S."/>
            <person name="Hoffmeister D."/>
            <person name="Hogberg N."/>
            <person name="Martin F."/>
            <person name="Grigoriev I.V."/>
            <person name="Watkinson S.C."/>
        </authorList>
    </citation>
    <scope>NUCLEOTIDE SEQUENCE</scope>
    <source>
        <strain evidence="2">S7.9</strain>
    </source>
</reference>
<dbReference type="Proteomes" id="UP000008064">
    <property type="component" value="Unassembled WGS sequence"/>
</dbReference>